<dbReference type="OrthoDB" id="6747550at2759"/>
<comment type="caution">
    <text evidence="1">The sequence shown here is derived from an EMBL/GenBank/DDBJ whole genome shotgun (WGS) entry which is preliminary data.</text>
</comment>
<gene>
    <name evidence="1" type="ORF">ACAOBT_LOCUS3234</name>
</gene>
<sequence length="692" mass="79951">MNSFKGKVTKVDPTLFYFVVNDCLHVHMCMVMSKYQYKMPALDSYISIENANGKDVRNVLCEHSVLDGDLCTTVTENAFSELVHQEKLTVVDLYLIDKYICSIENITSDMPLDIKIKLISEIISYTRKESVFSTTFCEHEKLICDISIKPHVIKTVSNCRYVEYVSEKYSSFPKWSFGIHSKDTNNTFLIGYLTLDTRYGFLTLCDCNHKMPCLVLKGSEVDIDGLIDTFVIIKDFRIVTEIFNEENVPCLECICVRFEDIVVLNSSAKHLVHCSPEKNFKYQTSFKLVRKSMVVFGRSKGSECWLQIEVTQNNINVINEQAFLILTQNYITYAVTFKEGHSYTLFHNDDLKETRHPELSRISKHIIYLLNERGAHFQIRQEPKIQQEVLSVTECKNYVLNNDSLVTFEGVLETKCFVDKLHSRVRKITDIYGYGTPTSKTHVLRFSYSDENDIRQNLDCFLSNWENIVMPLGLVNQMRVIVKNVVPQSSKYLKATALTSFEIVGYEPEVEFQTINLNEDDVFNWGPSCFLGLGGNIPKNVSIWGRVHQVQIISLELSSLCKKCSKQFDTMEMCMKCQTFDRFTEFSALLEVDDIYGESNVYVKKLTFLKLLLNLQEKEFSSFCKEIVNESYKFNISNGTSSNTPLAEAITAFLKVFNKSMNVWELKCRKSWDDPKPEDMKPFWVYLDGRRV</sequence>
<evidence type="ECO:0008006" key="3">
    <source>
        <dbReference type="Google" id="ProtNLM"/>
    </source>
</evidence>
<name>A0A9P0NZU4_ACAOB</name>
<evidence type="ECO:0000313" key="1">
    <source>
        <dbReference type="EMBL" id="CAH1959556.1"/>
    </source>
</evidence>
<dbReference type="EMBL" id="CAKOFQ010006682">
    <property type="protein sequence ID" value="CAH1959556.1"/>
    <property type="molecule type" value="Genomic_DNA"/>
</dbReference>
<accession>A0A9P0NZU4</accession>
<dbReference type="AlphaFoldDB" id="A0A9P0NZU4"/>
<protein>
    <recommendedName>
        <fullName evidence="3">CST complex subunit CTC1</fullName>
    </recommendedName>
</protein>
<proteinExistence type="predicted"/>
<evidence type="ECO:0000313" key="2">
    <source>
        <dbReference type="Proteomes" id="UP001152888"/>
    </source>
</evidence>
<reference evidence="1" key="1">
    <citation type="submission" date="2022-03" db="EMBL/GenBank/DDBJ databases">
        <authorList>
            <person name="Sayadi A."/>
        </authorList>
    </citation>
    <scope>NUCLEOTIDE SEQUENCE</scope>
</reference>
<keyword evidence="2" id="KW-1185">Reference proteome</keyword>
<dbReference type="Proteomes" id="UP001152888">
    <property type="component" value="Unassembled WGS sequence"/>
</dbReference>
<organism evidence="1 2">
    <name type="scientific">Acanthoscelides obtectus</name>
    <name type="common">Bean weevil</name>
    <name type="synonym">Bruchus obtectus</name>
    <dbReference type="NCBI Taxonomy" id="200917"/>
    <lineage>
        <taxon>Eukaryota</taxon>
        <taxon>Metazoa</taxon>
        <taxon>Ecdysozoa</taxon>
        <taxon>Arthropoda</taxon>
        <taxon>Hexapoda</taxon>
        <taxon>Insecta</taxon>
        <taxon>Pterygota</taxon>
        <taxon>Neoptera</taxon>
        <taxon>Endopterygota</taxon>
        <taxon>Coleoptera</taxon>
        <taxon>Polyphaga</taxon>
        <taxon>Cucujiformia</taxon>
        <taxon>Chrysomeloidea</taxon>
        <taxon>Chrysomelidae</taxon>
        <taxon>Bruchinae</taxon>
        <taxon>Bruchini</taxon>
        <taxon>Acanthoscelides</taxon>
    </lineage>
</organism>